<dbReference type="GO" id="GO:0006488">
    <property type="term" value="P:dolichol-linked oligosaccharide biosynthetic process"/>
    <property type="evidence" value="ECO:0007669"/>
    <property type="project" value="UniProtKB-UniRule"/>
</dbReference>
<feature type="transmembrane region" description="Helical" evidence="5">
    <location>
        <begin position="286"/>
        <end position="306"/>
    </location>
</feature>
<name>A0A1Y2DXR6_9PEZI</name>
<dbReference type="GO" id="GO:0003865">
    <property type="term" value="F:3-oxo-5-alpha-steroid 4-dehydrogenase activity"/>
    <property type="evidence" value="ECO:0007669"/>
    <property type="project" value="TreeGrafter"/>
</dbReference>
<organism evidence="7 8">
    <name type="scientific">Pseudomassariella vexata</name>
    <dbReference type="NCBI Taxonomy" id="1141098"/>
    <lineage>
        <taxon>Eukaryota</taxon>
        <taxon>Fungi</taxon>
        <taxon>Dikarya</taxon>
        <taxon>Ascomycota</taxon>
        <taxon>Pezizomycotina</taxon>
        <taxon>Sordariomycetes</taxon>
        <taxon>Xylariomycetidae</taxon>
        <taxon>Amphisphaeriales</taxon>
        <taxon>Pseudomassariaceae</taxon>
        <taxon>Pseudomassariella</taxon>
    </lineage>
</organism>
<dbReference type="Proteomes" id="UP000193689">
    <property type="component" value="Unassembled WGS sequence"/>
</dbReference>
<comment type="caution">
    <text evidence="7">The sequence shown here is derived from an EMBL/GenBank/DDBJ whole genome shotgun (WGS) entry which is preliminary data.</text>
</comment>
<feature type="transmembrane region" description="Helical" evidence="5">
    <location>
        <begin position="23"/>
        <end position="45"/>
    </location>
</feature>
<evidence type="ECO:0000256" key="3">
    <source>
        <dbReference type="ARBA" id="ARBA00022989"/>
    </source>
</evidence>
<feature type="transmembrane region" description="Helical" evidence="5">
    <location>
        <begin position="220"/>
        <end position="236"/>
    </location>
</feature>
<dbReference type="FunCoup" id="A0A1Y2DXR6">
    <property type="interactions" value="345"/>
</dbReference>
<dbReference type="PROSITE" id="PS50244">
    <property type="entry name" value="S5A_REDUCTASE"/>
    <property type="match status" value="1"/>
</dbReference>
<evidence type="ECO:0000313" key="8">
    <source>
        <dbReference type="Proteomes" id="UP000193689"/>
    </source>
</evidence>
<keyword evidence="5" id="KW-0521">NADP</keyword>
<protein>
    <recommendedName>
        <fullName evidence="5">Polyprenal reductase</fullName>
        <ecNumber evidence="5">1.3.1.94</ecNumber>
    </recommendedName>
</protein>
<evidence type="ECO:0000313" key="7">
    <source>
        <dbReference type="EMBL" id="ORY63415.1"/>
    </source>
</evidence>
<dbReference type="RefSeq" id="XP_040715072.1">
    <property type="nucleotide sequence ID" value="XM_040862182.1"/>
</dbReference>
<comment type="similarity">
    <text evidence="5">Belongs to the steroid 5-alpha reductase family. Polyprenal reductase subfamily.</text>
</comment>
<sequence>MTALAIWRKDYTEGLHVDFLDHLTPALICQLFFILSAAAVLAVAFTPPSTRQLLIQYGARSSSSARNSHEAQRDHDDVGAKQDKFTRLISCVTSVGNVPHSWFMHFYVLSISSSVFWAFQFMCRGSILNGIAKSQTAVSSAAATMSINQVFLTWLMMLMQGGRRLYEHLAIIRPSSSKMWVVHWLLGCAYYLCIGVSIWVEGSRSILYYNRRFSHVEAPSLNELVGLVLFLFGWSMQYRCHKYLSSLRKYSFPEEGMFRFLICPHYTCECLLYLSIAITAAPKDQWYNQTLMCGLLFVSVNLGVTARGTKTWYVEKFGTEKVEGRWLMIPLVY</sequence>
<dbReference type="PANTHER" id="PTHR14624">
    <property type="entry name" value="DFG10 PROTEIN"/>
    <property type="match status" value="1"/>
</dbReference>
<proteinExistence type="inferred from homology"/>
<keyword evidence="5" id="KW-0560">Oxidoreductase</keyword>
<dbReference type="GO" id="GO:0160198">
    <property type="term" value="F:polyprenal reductase activity"/>
    <property type="evidence" value="ECO:0007669"/>
    <property type="project" value="UniProtKB-EC"/>
</dbReference>
<dbReference type="GO" id="GO:0102389">
    <property type="term" value="F:polyprenol reductase activity"/>
    <property type="evidence" value="ECO:0007669"/>
    <property type="project" value="UniProtKB-UniRule"/>
</dbReference>
<dbReference type="OrthoDB" id="541710at2759"/>
<accession>A0A1Y2DXR6</accession>
<dbReference type="GeneID" id="63778394"/>
<feature type="domain" description="3-oxo-5-alpha-steroid 4-dehydrogenase C-terminal" evidence="6">
    <location>
        <begin position="178"/>
        <end position="333"/>
    </location>
</feature>
<feature type="transmembrane region" description="Helical" evidence="5">
    <location>
        <begin position="102"/>
        <end position="119"/>
    </location>
</feature>
<dbReference type="EMBL" id="MCFJ01000008">
    <property type="protein sequence ID" value="ORY63415.1"/>
    <property type="molecule type" value="Genomic_DNA"/>
</dbReference>
<comment type="catalytic activity">
    <reaction evidence="5">
        <text>a di-trans,poly-cis-dolichal + NADP(+) = a di-trans,poly-cis-polyprenal + NADPH + H(+)</text>
        <dbReference type="Rhea" id="RHEA:80727"/>
        <dbReference type="Rhea" id="RHEA-COMP:19536"/>
        <dbReference type="Rhea" id="RHEA-COMP:19537"/>
        <dbReference type="ChEBI" id="CHEBI:15378"/>
        <dbReference type="ChEBI" id="CHEBI:57783"/>
        <dbReference type="ChEBI" id="CHEBI:58349"/>
        <dbReference type="ChEBI" id="CHEBI:231623"/>
        <dbReference type="ChEBI" id="CHEBI:231637"/>
        <dbReference type="EC" id="1.3.1.94"/>
    </reaction>
    <physiologicalReaction direction="right-to-left" evidence="5">
        <dbReference type="Rhea" id="RHEA:80729"/>
    </physiologicalReaction>
</comment>
<dbReference type="Pfam" id="PF02544">
    <property type="entry name" value="Steroid_dh"/>
    <property type="match status" value="1"/>
</dbReference>
<dbReference type="InParanoid" id="A0A1Y2DXR6"/>
<comment type="function">
    <text evidence="5">Plays a key role in early steps of protein N-linked glycosylation by being involved in the conversion of polyprenol into dolichol. Acts as a polyprenal reductase that mediates the reduction of polyprenal into dolichal in a NADP-dependent mechanism. Dolichols are required for the synthesis of dolichol-linked monosaccharides and the oligosaccharide precursor used for N-glycosylation.</text>
</comment>
<feature type="transmembrane region" description="Helical" evidence="5">
    <location>
        <begin position="139"/>
        <end position="159"/>
    </location>
</feature>
<dbReference type="InterPro" id="IPR039698">
    <property type="entry name" value="Dfg10/SRD5A3"/>
</dbReference>
<feature type="transmembrane region" description="Helical" evidence="5">
    <location>
        <begin position="180"/>
        <end position="200"/>
    </location>
</feature>
<dbReference type="GO" id="GO:0016095">
    <property type="term" value="P:polyprenol catabolic process"/>
    <property type="evidence" value="ECO:0007669"/>
    <property type="project" value="UniProtKB-UniRule"/>
</dbReference>
<evidence type="ECO:0000256" key="5">
    <source>
        <dbReference type="RuleBase" id="RU367081"/>
    </source>
</evidence>
<dbReference type="STRING" id="1141098.A0A1Y2DXR6"/>
<evidence type="ECO:0000256" key="2">
    <source>
        <dbReference type="ARBA" id="ARBA00022692"/>
    </source>
</evidence>
<gene>
    <name evidence="7" type="ORF">BCR38DRAFT_458555</name>
</gene>
<evidence type="ECO:0000259" key="6">
    <source>
        <dbReference type="Pfam" id="PF02544"/>
    </source>
</evidence>
<dbReference type="InterPro" id="IPR001104">
    <property type="entry name" value="3-oxo-5_a-steroid_4-DH_C"/>
</dbReference>
<feature type="transmembrane region" description="Helical" evidence="5">
    <location>
        <begin position="257"/>
        <end position="280"/>
    </location>
</feature>
<dbReference type="UniPathway" id="UPA00378"/>
<comment type="subcellular location">
    <subcellularLocation>
        <location evidence="1">Endomembrane system</location>
        <topology evidence="1">Multi-pass membrane protein</topology>
    </subcellularLocation>
    <subcellularLocation>
        <location evidence="5">Endoplasmic reticulum membrane</location>
    </subcellularLocation>
</comment>
<keyword evidence="2 5" id="KW-0812">Transmembrane</keyword>
<evidence type="ECO:0000256" key="1">
    <source>
        <dbReference type="ARBA" id="ARBA00004127"/>
    </source>
</evidence>
<keyword evidence="4 5" id="KW-0472">Membrane</keyword>
<dbReference type="EC" id="1.3.1.94" evidence="5"/>
<evidence type="ECO:0000256" key="4">
    <source>
        <dbReference type="ARBA" id="ARBA00023136"/>
    </source>
</evidence>
<dbReference type="AlphaFoldDB" id="A0A1Y2DXR6"/>
<reference evidence="7 8" key="1">
    <citation type="submission" date="2016-07" db="EMBL/GenBank/DDBJ databases">
        <title>Pervasive Adenine N6-methylation of Active Genes in Fungi.</title>
        <authorList>
            <consortium name="DOE Joint Genome Institute"/>
            <person name="Mondo S.J."/>
            <person name="Dannebaum R.O."/>
            <person name="Kuo R.C."/>
            <person name="Labutti K."/>
            <person name="Haridas S."/>
            <person name="Kuo A."/>
            <person name="Salamov A."/>
            <person name="Ahrendt S.R."/>
            <person name="Lipzen A."/>
            <person name="Sullivan W."/>
            <person name="Andreopoulos W.B."/>
            <person name="Clum A."/>
            <person name="Lindquist E."/>
            <person name="Daum C."/>
            <person name="Ramamoorthy G.K."/>
            <person name="Gryganskyi A."/>
            <person name="Culley D."/>
            <person name="Magnuson J.K."/>
            <person name="James T.Y."/>
            <person name="O'Malley M.A."/>
            <person name="Stajich J.E."/>
            <person name="Spatafora J.W."/>
            <person name="Visel A."/>
            <person name="Grigoriev I.V."/>
        </authorList>
    </citation>
    <scope>NUCLEOTIDE SEQUENCE [LARGE SCALE GENOMIC DNA]</scope>
    <source>
        <strain evidence="7 8">CBS 129021</strain>
    </source>
</reference>
<keyword evidence="3 5" id="KW-1133">Transmembrane helix</keyword>
<dbReference type="PANTHER" id="PTHR14624:SF0">
    <property type="entry name" value="POLYPRENOL REDUCTASE"/>
    <property type="match status" value="1"/>
</dbReference>
<comment type="pathway">
    <text evidence="5">Protein modification; protein glycosylation.</text>
</comment>
<keyword evidence="5" id="KW-0256">Endoplasmic reticulum</keyword>
<keyword evidence="8" id="KW-1185">Reference proteome</keyword>
<dbReference type="GO" id="GO:0005789">
    <property type="term" value="C:endoplasmic reticulum membrane"/>
    <property type="evidence" value="ECO:0007669"/>
    <property type="project" value="UniProtKB-SubCell"/>
</dbReference>